<dbReference type="GO" id="GO:0008233">
    <property type="term" value="F:peptidase activity"/>
    <property type="evidence" value="ECO:0007669"/>
    <property type="project" value="UniProtKB-KW"/>
</dbReference>
<accession>A0A1D2NMZ1</accession>
<comment type="similarity">
    <text evidence="1">Belongs to the SOS response-associated peptidase family.</text>
</comment>
<comment type="caution">
    <text evidence="13">The sequence shown here is derived from an EMBL/GenBank/DDBJ whole genome shotgun (WGS) entry which is preliminary data.</text>
</comment>
<evidence type="ECO:0000256" key="1">
    <source>
        <dbReference type="ARBA" id="ARBA00008136"/>
    </source>
</evidence>
<dbReference type="AlphaFoldDB" id="A0A1D2NMZ1"/>
<evidence type="ECO:0000256" key="5">
    <source>
        <dbReference type="ARBA" id="ARBA00022801"/>
    </source>
</evidence>
<evidence type="ECO:0000256" key="4">
    <source>
        <dbReference type="ARBA" id="ARBA00022763"/>
    </source>
</evidence>
<evidence type="ECO:0000313" key="13">
    <source>
        <dbReference type="EMBL" id="ODN06455.1"/>
    </source>
</evidence>
<evidence type="ECO:0000313" key="14">
    <source>
        <dbReference type="Proteomes" id="UP000094527"/>
    </source>
</evidence>
<dbReference type="OrthoDB" id="2111841at2759"/>
<evidence type="ECO:0000256" key="2">
    <source>
        <dbReference type="ARBA" id="ARBA00015888"/>
    </source>
</evidence>
<keyword evidence="14" id="KW-1185">Reference proteome</keyword>
<dbReference type="GO" id="GO:0006508">
    <property type="term" value="P:proteolysis"/>
    <property type="evidence" value="ECO:0007669"/>
    <property type="project" value="UniProtKB-KW"/>
</dbReference>
<proteinExistence type="inferred from homology"/>
<sequence length="325" mass="37002">TLAPDVICRACTYKDPSSDKYKKPNWKEHPESKDSSTSYTYYASANIAPTKFTPVLIRSKRSSSADQDPTTDACDREVMPMMFGMIPYYHKNDAKSHGLSTNNCRLEGLLESKLYKRSWDQRKFCVILAQGFYEWQTVGATGKGKKQPYLIYMPQGADDEKPVNIGDKDLWEKSEWSEEEGWNGPNILKMAGLYDVWKAPNGDEVYSYTIITMESNDTLSWLHDRMPAILDNEESVAAWLNATPKTSTADLMSILKPVKSLQWHPVDPKVGNSRCHDMDCMELKKPEERKPTFMDSWVKRTPAIKVKAEESTPDEASAKKLKTDN</sequence>
<dbReference type="InterPro" id="IPR003738">
    <property type="entry name" value="SRAP"/>
</dbReference>
<feature type="non-terminal residue" evidence="13">
    <location>
        <position position="325"/>
    </location>
</feature>
<feature type="region of interest" description="Disordered" evidence="12">
    <location>
        <begin position="14"/>
        <end position="37"/>
    </location>
</feature>
<evidence type="ECO:0000256" key="12">
    <source>
        <dbReference type="SAM" id="MobiDB-lite"/>
    </source>
</evidence>
<dbReference type="Pfam" id="PF02586">
    <property type="entry name" value="SRAP"/>
    <property type="match status" value="1"/>
</dbReference>
<dbReference type="GO" id="GO:0106300">
    <property type="term" value="P:protein-DNA covalent cross-linking repair"/>
    <property type="evidence" value="ECO:0007669"/>
    <property type="project" value="InterPro"/>
</dbReference>
<evidence type="ECO:0000256" key="8">
    <source>
        <dbReference type="ARBA" id="ARBA00023239"/>
    </source>
</evidence>
<keyword evidence="3" id="KW-0645">Protease</keyword>
<evidence type="ECO:0000256" key="11">
    <source>
        <dbReference type="ARBA" id="ARBA00031130"/>
    </source>
</evidence>
<dbReference type="Gene3D" id="3.90.1680.10">
    <property type="entry name" value="SOS response associated peptidase-like"/>
    <property type="match status" value="1"/>
</dbReference>
<dbReference type="Proteomes" id="UP000094527">
    <property type="component" value="Unassembled WGS sequence"/>
</dbReference>
<feature type="non-terminal residue" evidence="13">
    <location>
        <position position="1"/>
    </location>
</feature>
<dbReference type="PANTHER" id="PTHR13604:SF0">
    <property type="entry name" value="ABASIC SITE PROCESSING PROTEIN HMCES"/>
    <property type="match status" value="1"/>
</dbReference>
<evidence type="ECO:0000256" key="3">
    <source>
        <dbReference type="ARBA" id="ARBA00022670"/>
    </source>
</evidence>
<organism evidence="13 14">
    <name type="scientific">Orchesella cincta</name>
    <name type="common">Springtail</name>
    <name type="synonym">Podura cincta</name>
    <dbReference type="NCBI Taxonomy" id="48709"/>
    <lineage>
        <taxon>Eukaryota</taxon>
        <taxon>Metazoa</taxon>
        <taxon>Ecdysozoa</taxon>
        <taxon>Arthropoda</taxon>
        <taxon>Hexapoda</taxon>
        <taxon>Collembola</taxon>
        <taxon>Entomobryomorpha</taxon>
        <taxon>Entomobryoidea</taxon>
        <taxon>Orchesellidae</taxon>
        <taxon>Orchesellinae</taxon>
        <taxon>Orchesella</taxon>
    </lineage>
</organism>
<dbReference type="InterPro" id="IPR036590">
    <property type="entry name" value="SRAP-like"/>
</dbReference>
<feature type="region of interest" description="Disordered" evidence="12">
    <location>
        <begin position="304"/>
        <end position="325"/>
    </location>
</feature>
<dbReference type="STRING" id="48709.A0A1D2NMZ1"/>
<keyword evidence="6" id="KW-0190">Covalent protein-DNA linkage</keyword>
<evidence type="ECO:0000256" key="6">
    <source>
        <dbReference type="ARBA" id="ARBA00023124"/>
    </source>
</evidence>
<gene>
    <name evidence="13" type="ORF">Ocin01_00224</name>
</gene>
<evidence type="ECO:0000256" key="9">
    <source>
        <dbReference type="ARBA" id="ARBA00030390"/>
    </source>
</evidence>
<dbReference type="GO" id="GO:0003697">
    <property type="term" value="F:single-stranded DNA binding"/>
    <property type="evidence" value="ECO:0007669"/>
    <property type="project" value="InterPro"/>
</dbReference>
<evidence type="ECO:0000256" key="10">
    <source>
        <dbReference type="ARBA" id="ARBA00030898"/>
    </source>
</evidence>
<dbReference type="GO" id="GO:0016829">
    <property type="term" value="F:lyase activity"/>
    <property type="evidence" value="ECO:0007669"/>
    <property type="project" value="UniProtKB-KW"/>
</dbReference>
<dbReference type="EMBL" id="LJIJ01000005">
    <property type="protein sequence ID" value="ODN06455.1"/>
    <property type="molecule type" value="Genomic_DNA"/>
</dbReference>
<keyword evidence="4" id="KW-0227">DNA damage</keyword>
<evidence type="ECO:0000256" key="7">
    <source>
        <dbReference type="ARBA" id="ARBA00023125"/>
    </source>
</evidence>
<dbReference type="OMA" id="KIMSWLH"/>
<keyword evidence="8" id="KW-0456">Lyase</keyword>
<dbReference type="SUPFAM" id="SSF143081">
    <property type="entry name" value="BB1717-like"/>
    <property type="match status" value="1"/>
</dbReference>
<keyword evidence="7" id="KW-0238">DNA-binding</keyword>
<reference evidence="13 14" key="1">
    <citation type="journal article" date="2016" name="Genome Biol. Evol.">
        <title>Gene Family Evolution Reflects Adaptation to Soil Environmental Stressors in the Genome of the Collembolan Orchesella cincta.</title>
        <authorList>
            <person name="Faddeeva-Vakhrusheva A."/>
            <person name="Derks M.F."/>
            <person name="Anvar S.Y."/>
            <person name="Agamennone V."/>
            <person name="Suring W."/>
            <person name="Smit S."/>
            <person name="van Straalen N.M."/>
            <person name="Roelofs D."/>
        </authorList>
    </citation>
    <scope>NUCLEOTIDE SEQUENCE [LARGE SCALE GENOMIC DNA]</scope>
    <source>
        <tissue evidence="13">Mixed pool</tissue>
    </source>
</reference>
<name>A0A1D2NMZ1_ORCCI</name>
<keyword evidence="5" id="KW-0378">Hydrolase</keyword>
<protein>
    <recommendedName>
        <fullName evidence="2">Abasic site processing protein HMCES</fullName>
    </recommendedName>
    <alternativeName>
        <fullName evidence="9">Embryonic stem cell-specific 5-hydroxymethylcytosine-binding protein</fullName>
    </alternativeName>
    <alternativeName>
        <fullName evidence="10">Peptidase HMCES</fullName>
    </alternativeName>
    <alternativeName>
        <fullName evidence="11">SRAP domain-containing protein 1</fullName>
    </alternativeName>
</protein>
<feature type="compositionally biased region" description="Basic and acidic residues" evidence="12">
    <location>
        <begin position="16"/>
        <end position="34"/>
    </location>
</feature>
<feature type="compositionally biased region" description="Basic and acidic residues" evidence="12">
    <location>
        <begin position="306"/>
        <end position="325"/>
    </location>
</feature>
<dbReference type="PANTHER" id="PTHR13604">
    <property type="entry name" value="DC12-RELATED"/>
    <property type="match status" value="1"/>
</dbReference>